<dbReference type="Proteomes" id="UP000078200">
    <property type="component" value="Unassembled WGS sequence"/>
</dbReference>
<organism evidence="1 2">
    <name type="scientific">Glossina austeni</name>
    <name type="common">Savannah tsetse fly</name>
    <dbReference type="NCBI Taxonomy" id="7395"/>
    <lineage>
        <taxon>Eukaryota</taxon>
        <taxon>Metazoa</taxon>
        <taxon>Ecdysozoa</taxon>
        <taxon>Arthropoda</taxon>
        <taxon>Hexapoda</taxon>
        <taxon>Insecta</taxon>
        <taxon>Pterygota</taxon>
        <taxon>Neoptera</taxon>
        <taxon>Endopterygota</taxon>
        <taxon>Diptera</taxon>
        <taxon>Brachycera</taxon>
        <taxon>Muscomorpha</taxon>
        <taxon>Hippoboscoidea</taxon>
        <taxon>Glossinidae</taxon>
        <taxon>Glossina</taxon>
    </lineage>
</organism>
<reference evidence="1" key="1">
    <citation type="submission" date="2020-05" db="UniProtKB">
        <authorList>
            <consortium name="EnsemblMetazoa"/>
        </authorList>
    </citation>
    <scope>IDENTIFICATION</scope>
    <source>
        <strain evidence="1">TTRI</strain>
    </source>
</reference>
<accession>A0A1A9VBJ1</accession>
<evidence type="ECO:0000313" key="1">
    <source>
        <dbReference type="EnsemblMetazoa" id="GAUT031911-PA"/>
    </source>
</evidence>
<evidence type="ECO:0000313" key="2">
    <source>
        <dbReference type="Proteomes" id="UP000078200"/>
    </source>
</evidence>
<name>A0A1A9VBJ1_GLOAU</name>
<proteinExistence type="predicted"/>
<keyword evidence="2" id="KW-1185">Reference proteome</keyword>
<dbReference type="AlphaFoldDB" id="A0A1A9VBJ1"/>
<dbReference type="VEuPathDB" id="VectorBase:GAUT031911"/>
<sequence length="199" mass="22336">MGWQRALLSINDEKPILYPLASSLLTDAPENLQNITFARASKSATTIPSGLVDRGHFPPPSLQNFEIVSKSLNVIQKVDLSTELTELPAIKQNRFPNNYFVSGFNSQSVDLKFQLHVDRRSARGYNGCRSVSSLWAFYTSSKETQQAIPSRRQRFSKTSPTQSGSHFAETPLLVRITAIWIESSVMPSTSVRFDLERNN</sequence>
<protein>
    <submittedName>
        <fullName evidence="1">Uncharacterized protein</fullName>
    </submittedName>
</protein>
<dbReference type="EnsemblMetazoa" id="GAUT031911-RA">
    <property type="protein sequence ID" value="GAUT031911-PA"/>
    <property type="gene ID" value="GAUT031911"/>
</dbReference>